<sequence length="93" mass="10774">MEHPTLRQDTGAWILQVWLSFLISIGLTLVGIVQLDADLWSKGYMFMGLFFTVGSSFTLAKTIRDQQEIQRMVNRFTDAKTEKIIAEYEMKRP</sequence>
<dbReference type="EMBL" id="BJXB01000013">
    <property type="protein sequence ID" value="GEM47508.1"/>
    <property type="molecule type" value="Genomic_DNA"/>
</dbReference>
<dbReference type="RefSeq" id="WP_146885799.1">
    <property type="nucleotide sequence ID" value="NZ_BJXB01000013.1"/>
</dbReference>
<accession>A0A511N4V7</accession>
<feature type="transmembrane region" description="Helical" evidence="1">
    <location>
        <begin position="12"/>
        <end position="32"/>
    </location>
</feature>
<keyword evidence="4" id="KW-1185">Reference proteome</keyword>
<feature type="domain" description="YiaAB two helix" evidence="2">
    <location>
        <begin position="13"/>
        <end position="65"/>
    </location>
</feature>
<organism evidence="3 4">
    <name type="scientific">Deinococcus cellulosilyticus (strain DSM 18568 / NBRC 106333 / KACC 11606 / 5516J-15)</name>
    <dbReference type="NCBI Taxonomy" id="1223518"/>
    <lineage>
        <taxon>Bacteria</taxon>
        <taxon>Thermotogati</taxon>
        <taxon>Deinococcota</taxon>
        <taxon>Deinococci</taxon>
        <taxon>Deinococcales</taxon>
        <taxon>Deinococcaceae</taxon>
        <taxon>Deinococcus</taxon>
    </lineage>
</organism>
<dbReference type="OrthoDB" id="163792at2"/>
<reference evidence="3 4" key="1">
    <citation type="submission" date="2019-07" db="EMBL/GenBank/DDBJ databases">
        <title>Whole genome shotgun sequence of Deinococcus cellulosilyticus NBRC 106333.</title>
        <authorList>
            <person name="Hosoyama A."/>
            <person name="Uohara A."/>
            <person name="Ohji S."/>
            <person name="Ichikawa N."/>
        </authorList>
    </citation>
    <scope>NUCLEOTIDE SEQUENCE [LARGE SCALE GENOMIC DNA]</scope>
    <source>
        <strain evidence="3 4">NBRC 106333</strain>
    </source>
</reference>
<evidence type="ECO:0000313" key="3">
    <source>
        <dbReference type="EMBL" id="GEM47508.1"/>
    </source>
</evidence>
<gene>
    <name evidence="3" type="ORF">DC3_31430</name>
</gene>
<evidence type="ECO:0000256" key="1">
    <source>
        <dbReference type="SAM" id="Phobius"/>
    </source>
</evidence>
<name>A0A511N4V7_DEIC1</name>
<dbReference type="GO" id="GO:0006974">
    <property type="term" value="P:DNA damage response"/>
    <property type="evidence" value="ECO:0007669"/>
    <property type="project" value="TreeGrafter"/>
</dbReference>
<keyword evidence="1" id="KW-0472">Membrane</keyword>
<keyword evidence="1" id="KW-0812">Transmembrane</keyword>
<dbReference type="Pfam" id="PF05360">
    <property type="entry name" value="YiaAB"/>
    <property type="match status" value="1"/>
</dbReference>
<dbReference type="PANTHER" id="PTHR37290">
    <property type="entry name" value="INNER MEMBRANE PROTEIN YIAA-RELATED"/>
    <property type="match status" value="1"/>
</dbReference>
<dbReference type="Proteomes" id="UP000321306">
    <property type="component" value="Unassembled WGS sequence"/>
</dbReference>
<dbReference type="PANTHER" id="PTHR37290:SF1">
    <property type="entry name" value="INNER MEMBRANE PROTEIN YIAA"/>
    <property type="match status" value="1"/>
</dbReference>
<evidence type="ECO:0000313" key="4">
    <source>
        <dbReference type="Proteomes" id="UP000321306"/>
    </source>
</evidence>
<keyword evidence="1" id="KW-1133">Transmembrane helix</keyword>
<dbReference type="AlphaFoldDB" id="A0A511N4V7"/>
<evidence type="ECO:0000259" key="2">
    <source>
        <dbReference type="Pfam" id="PF05360"/>
    </source>
</evidence>
<dbReference type="InterPro" id="IPR008024">
    <property type="entry name" value="YiaAB"/>
</dbReference>
<proteinExistence type="predicted"/>
<protein>
    <recommendedName>
        <fullName evidence="2">YiaAB two helix domain-containing protein</fullName>
    </recommendedName>
</protein>
<comment type="caution">
    <text evidence="3">The sequence shown here is derived from an EMBL/GenBank/DDBJ whole genome shotgun (WGS) entry which is preliminary data.</text>
</comment>
<feature type="transmembrane region" description="Helical" evidence="1">
    <location>
        <begin position="44"/>
        <end position="63"/>
    </location>
</feature>
<dbReference type="InterPro" id="IPR038972">
    <property type="entry name" value="YiaA-like"/>
</dbReference>
<dbReference type="GO" id="GO:0005886">
    <property type="term" value="C:plasma membrane"/>
    <property type="evidence" value="ECO:0007669"/>
    <property type="project" value="TreeGrafter"/>
</dbReference>